<name>A0AAD6BA57_9TELE</name>
<keyword evidence="3" id="KW-1185">Reference proteome</keyword>
<comment type="caution">
    <text evidence="2">The sequence shown here is derived from an EMBL/GenBank/DDBJ whole genome shotgun (WGS) entry which is preliminary data.</text>
</comment>
<gene>
    <name evidence="2" type="ORF">JOQ06_028561</name>
</gene>
<evidence type="ECO:0000313" key="3">
    <source>
        <dbReference type="Proteomes" id="UP001219934"/>
    </source>
</evidence>
<dbReference type="Proteomes" id="UP001219934">
    <property type="component" value="Unassembled WGS sequence"/>
</dbReference>
<sequence>MELVDMISPCVVSGGVWTTQRDLATRGGIQGGALGPQVRPELNLPPSILPLPPPPLGANFTNPPPPHAQQANQAMSVCHATWGPGGARKGGREEGDGGSGRPRPHVDLPSL</sequence>
<reference evidence="2" key="1">
    <citation type="submission" date="2022-11" db="EMBL/GenBank/DDBJ databases">
        <title>Chromosome-level genome of Pogonophryne albipinna.</title>
        <authorList>
            <person name="Jo E."/>
        </authorList>
    </citation>
    <scope>NUCLEOTIDE SEQUENCE</scope>
    <source>
        <strain evidence="2">SGF0006</strain>
        <tissue evidence="2">Muscle</tissue>
    </source>
</reference>
<feature type="compositionally biased region" description="Pro residues" evidence="1">
    <location>
        <begin position="50"/>
        <end position="67"/>
    </location>
</feature>
<dbReference type="AlphaFoldDB" id="A0AAD6BA57"/>
<evidence type="ECO:0000313" key="2">
    <source>
        <dbReference type="EMBL" id="KAJ4939100.1"/>
    </source>
</evidence>
<proteinExistence type="predicted"/>
<dbReference type="EMBL" id="JAPTMU010000008">
    <property type="protein sequence ID" value="KAJ4939100.1"/>
    <property type="molecule type" value="Genomic_DNA"/>
</dbReference>
<evidence type="ECO:0000256" key="1">
    <source>
        <dbReference type="SAM" id="MobiDB-lite"/>
    </source>
</evidence>
<feature type="region of interest" description="Disordered" evidence="1">
    <location>
        <begin position="50"/>
        <end position="111"/>
    </location>
</feature>
<protein>
    <submittedName>
        <fullName evidence="2">Uncharacterized protein</fullName>
    </submittedName>
</protein>
<organism evidence="2 3">
    <name type="scientific">Pogonophryne albipinna</name>
    <dbReference type="NCBI Taxonomy" id="1090488"/>
    <lineage>
        <taxon>Eukaryota</taxon>
        <taxon>Metazoa</taxon>
        <taxon>Chordata</taxon>
        <taxon>Craniata</taxon>
        <taxon>Vertebrata</taxon>
        <taxon>Euteleostomi</taxon>
        <taxon>Actinopterygii</taxon>
        <taxon>Neopterygii</taxon>
        <taxon>Teleostei</taxon>
        <taxon>Neoteleostei</taxon>
        <taxon>Acanthomorphata</taxon>
        <taxon>Eupercaria</taxon>
        <taxon>Perciformes</taxon>
        <taxon>Notothenioidei</taxon>
        <taxon>Pogonophryne</taxon>
    </lineage>
</organism>
<accession>A0AAD6BA57</accession>